<dbReference type="AlphaFoldDB" id="A0AAI8PAV4"/>
<protein>
    <submittedName>
        <fullName evidence="1">Uncharacterized protein</fullName>
    </submittedName>
</protein>
<name>A0AAI8PAV4_9PSED</name>
<dbReference type="Proteomes" id="UP000258127">
    <property type="component" value="Chromosome"/>
</dbReference>
<sequence>MMQDFFLGEFSTEDARVFYGQMENFLSHGGVIDKYKWGCLRMKLPSFYVNFDRGIYRHTDYGRVHEDLALPKDKWNASFGVDFALLVPDDLQYWIVDGMNFWKLYGF</sequence>
<evidence type="ECO:0000313" key="1">
    <source>
        <dbReference type="EMBL" id="AXO87795.1"/>
    </source>
</evidence>
<keyword evidence="2" id="KW-1185">Reference proteome</keyword>
<gene>
    <name evidence="1" type="ORF">DZC75_07135</name>
</gene>
<dbReference type="RefSeq" id="WP_116887892.1">
    <property type="nucleotide sequence ID" value="NZ_CP031641.1"/>
</dbReference>
<reference evidence="1 2" key="1">
    <citation type="submission" date="2018-08" db="EMBL/GenBank/DDBJ databases">
        <authorList>
            <person name="Lee Y."/>
            <person name="Kakembo D."/>
        </authorList>
    </citation>
    <scope>NUCLEOTIDE SEQUENCE [LARGE SCALE GENOMIC DNA]</scope>
    <source>
        <strain evidence="1 2">JBCS1880</strain>
    </source>
</reference>
<dbReference type="EMBL" id="CP031641">
    <property type="protein sequence ID" value="AXO87795.1"/>
    <property type="molecule type" value="Genomic_DNA"/>
</dbReference>
<organism evidence="1 2">
    <name type="scientific">Pseudomonas parafulva</name>
    <dbReference type="NCBI Taxonomy" id="157782"/>
    <lineage>
        <taxon>Bacteria</taxon>
        <taxon>Pseudomonadati</taxon>
        <taxon>Pseudomonadota</taxon>
        <taxon>Gammaproteobacteria</taxon>
        <taxon>Pseudomonadales</taxon>
        <taxon>Pseudomonadaceae</taxon>
        <taxon>Pseudomonas</taxon>
    </lineage>
</organism>
<evidence type="ECO:0000313" key="2">
    <source>
        <dbReference type="Proteomes" id="UP000258127"/>
    </source>
</evidence>
<proteinExistence type="predicted"/>
<accession>A0AAI8PAV4</accession>